<evidence type="ECO:0000313" key="2">
    <source>
        <dbReference type="Proteomes" id="UP001589867"/>
    </source>
</evidence>
<proteinExistence type="predicted"/>
<reference evidence="1 2" key="1">
    <citation type="submission" date="2024-09" db="EMBL/GenBank/DDBJ databases">
        <authorList>
            <person name="Sun Q."/>
            <person name="Mori K."/>
        </authorList>
    </citation>
    <scope>NUCLEOTIDE SEQUENCE [LARGE SCALE GENOMIC DNA]</scope>
    <source>
        <strain evidence="1 2">TBRC 3947</strain>
    </source>
</reference>
<gene>
    <name evidence="1" type="ORF">ACFFIA_03120</name>
</gene>
<accession>A0ABV6LW42</accession>
<protein>
    <recommendedName>
        <fullName evidence="3">SMODS and SLOG-associating 2TM effector domain-containing protein</fullName>
    </recommendedName>
</protein>
<dbReference type="EMBL" id="JBHLUH010000004">
    <property type="protein sequence ID" value="MFC0526643.1"/>
    <property type="molecule type" value="Genomic_DNA"/>
</dbReference>
<name>A0ABV6LW42_9ACTN</name>
<dbReference type="Proteomes" id="UP001589867">
    <property type="component" value="Unassembled WGS sequence"/>
</dbReference>
<dbReference type="RefSeq" id="WP_377244900.1">
    <property type="nucleotide sequence ID" value="NZ_JBHLUH010000004.1"/>
</dbReference>
<evidence type="ECO:0000313" key="1">
    <source>
        <dbReference type="EMBL" id="MFC0526643.1"/>
    </source>
</evidence>
<organism evidence="1 2">
    <name type="scientific">Phytohabitans kaempferiae</name>
    <dbReference type="NCBI Taxonomy" id="1620943"/>
    <lineage>
        <taxon>Bacteria</taxon>
        <taxon>Bacillati</taxon>
        <taxon>Actinomycetota</taxon>
        <taxon>Actinomycetes</taxon>
        <taxon>Micromonosporales</taxon>
        <taxon>Micromonosporaceae</taxon>
    </lineage>
</organism>
<sequence length="147" mass="15855">MIVLLLGEGMSVTDPITTSIATALATAATTALTDGSRTLIAKLTGFLVERFRRDPSDREALEAARDNPEDRAAIQRLAELLDRRMREDPVFAQRLRALWFDVTAAEGGSRDDVSNTVSGQVHGSVVQARDVSGGITFHDPGRSDSTD</sequence>
<keyword evidence="2" id="KW-1185">Reference proteome</keyword>
<comment type="caution">
    <text evidence="1">The sequence shown here is derived from an EMBL/GenBank/DDBJ whole genome shotgun (WGS) entry which is preliminary data.</text>
</comment>
<evidence type="ECO:0008006" key="3">
    <source>
        <dbReference type="Google" id="ProtNLM"/>
    </source>
</evidence>